<dbReference type="SMART" id="SM00965">
    <property type="entry name" value="STN"/>
    <property type="match status" value="1"/>
</dbReference>
<evidence type="ECO:0000256" key="3">
    <source>
        <dbReference type="ARBA" id="ARBA00022448"/>
    </source>
</evidence>
<keyword evidence="12 19" id="KW-0675">Receptor</keyword>
<dbReference type="Gene3D" id="2.170.130.10">
    <property type="entry name" value="TonB-dependent receptor, plug domain"/>
    <property type="match status" value="1"/>
</dbReference>
<protein>
    <submittedName>
        <fullName evidence="19">TonB-dependent siderophore receptor</fullName>
    </submittedName>
</protein>
<keyword evidence="13 14" id="KW-0998">Cell outer membrane</keyword>
<evidence type="ECO:0000256" key="6">
    <source>
        <dbReference type="ARBA" id="ARBA00022692"/>
    </source>
</evidence>
<dbReference type="PROSITE" id="PS01156">
    <property type="entry name" value="TONB_DEPENDENT_REC_2"/>
    <property type="match status" value="1"/>
</dbReference>
<feature type="compositionally biased region" description="Basic and acidic residues" evidence="17">
    <location>
        <begin position="692"/>
        <end position="708"/>
    </location>
</feature>
<dbReference type="EMBL" id="RDQJ01000008">
    <property type="protein sequence ID" value="RMX15225.1"/>
    <property type="molecule type" value="Genomic_DNA"/>
</dbReference>
<evidence type="ECO:0000256" key="9">
    <source>
        <dbReference type="ARBA" id="ARBA00023065"/>
    </source>
</evidence>
<gene>
    <name evidence="19" type="ORF">EBQ34_07550</name>
</gene>
<sequence length="846" mass="91017">MARRAISIAVPTAIPVTLAAARPRRLTPAAIQARARPHGLRPSALALAAFATASLAAGGALLPARSAQAQTAATATATATQAAAPATRHYHLPAGPLGASLAAFAGQAGLLLSFDPALTQGRQAPALRGQHSAQSGLAALLAGSGLQAVQQADGSFTLRRAPAPARAADASVQTLPAVTVQAAPETATGPVPGYAARRSATATKTDTPLLETPQSVSVVGAEEIEDRGATNLTEIGRYTAGVQVESYGNGVHFNQLNLRGFNANGSTYVNGLRAPSAGYVSRLTDSFEVERFEALRGPSSALYGLGDAGGVINVITKLAGPDAERQVQAELGGHRKALGVDVGGALDAQRSLHWRVVAAANHNRHFFAIPGHGRQTYRGHVLAPSLSWTPSADTRLTLHGRWFRKQGADQETEFLGADRQSPSGWSNSNPSFNFGNTRQGEWGYQFSHRLHAGWTIQQRFVSGSHRFHGGWLYGEGPADPQTGELAQSAYENNNHMRHTALDTQLQGQWHSGRVRHTLALGLDAHASRFASANRDDPADSLNIFLPQSPQYRRPVPPPTTVSTDEQTRQRQIGLYVQDQMQHGPWRLTLGGRYDRVRTRLDNRLDDTQTREKDGAFSGRVALGHVSPSGWAPYLSYATSFLPESGADAHGALFKPTRGQQWELGLKWQPSGRELLLTAAVFDLRKTNVPTNDPEHYGHRRQTGEVRSRGLELEAKGALTRQLKLTAQLTVQDVKIARSEDGDQGNRVDNVPRVLASAWLDYRLAAAPGLSAGLGVRHTGSRYAYSDNQIAMPAHTLLDAALRYERGPWQAALNVSNLSNRRYASSYGWGYYPGLPRTVTASLKYRF</sequence>
<keyword evidence="8" id="KW-0408">Iron</keyword>
<evidence type="ECO:0000313" key="19">
    <source>
        <dbReference type="EMBL" id="RMX15225.1"/>
    </source>
</evidence>
<comment type="subcellular location">
    <subcellularLocation>
        <location evidence="1 14">Cell outer membrane</location>
        <topology evidence="1 14">Multi-pass membrane protein</topology>
    </subcellularLocation>
</comment>
<dbReference type="RefSeq" id="WP_122244884.1">
    <property type="nucleotide sequence ID" value="NZ_RDQJ01000008.1"/>
</dbReference>
<name>A0A3M6RII4_9BURK</name>
<dbReference type="NCBIfam" id="TIGR01783">
    <property type="entry name" value="TonB-siderophor"/>
    <property type="match status" value="1"/>
</dbReference>
<dbReference type="InterPro" id="IPR010105">
    <property type="entry name" value="TonB_sidphr_rcpt"/>
</dbReference>
<dbReference type="Gene3D" id="3.55.50.30">
    <property type="match status" value="1"/>
</dbReference>
<evidence type="ECO:0000259" key="18">
    <source>
        <dbReference type="SMART" id="SM00965"/>
    </source>
</evidence>
<dbReference type="InterPro" id="IPR037066">
    <property type="entry name" value="Plug_dom_sf"/>
</dbReference>
<dbReference type="Pfam" id="PF07715">
    <property type="entry name" value="Plug"/>
    <property type="match status" value="1"/>
</dbReference>
<keyword evidence="11 14" id="KW-0472">Membrane</keyword>
<dbReference type="CDD" id="cd01347">
    <property type="entry name" value="ligand_gated_channel"/>
    <property type="match status" value="1"/>
</dbReference>
<evidence type="ECO:0000256" key="13">
    <source>
        <dbReference type="ARBA" id="ARBA00023237"/>
    </source>
</evidence>
<dbReference type="GO" id="GO:0015891">
    <property type="term" value="P:siderophore transport"/>
    <property type="evidence" value="ECO:0007669"/>
    <property type="project" value="InterPro"/>
</dbReference>
<dbReference type="GO" id="GO:0015344">
    <property type="term" value="F:siderophore uptake transmembrane transporter activity"/>
    <property type="evidence" value="ECO:0007669"/>
    <property type="project" value="TreeGrafter"/>
</dbReference>
<evidence type="ECO:0000256" key="14">
    <source>
        <dbReference type="PROSITE-ProRule" id="PRU01360"/>
    </source>
</evidence>
<evidence type="ECO:0000256" key="7">
    <source>
        <dbReference type="ARBA" id="ARBA00022729"/>
    </source>
</evidence>
<keyword evidence="6 14" id="KW-0812">Transmembrane</keyword>
<evidence type="ECO:0000256" key="4">
    <source>
        <dbReference type="ARBA" id="ARBA00022452"/>
    </source>
</evidence>
<evidence type="ECO:0000256" key="2">
    <source>
        <dbReference type="ARBA" id="ARBA00009810"/>
    </source>
</evidence>
<dbReference type="AlphaFoldDB" id="A0A3M6RII4"/>
<feature type="region of interest" description="Disordered" evidence="17">
    <location>
        <begin position="547"/>
        <end position="567"/>
    </location>
</feature>
<keyword evidence="5" id="KW-0410">Iron transport</keyword>
<dbReference type="PANTHER" id="PTHR32552">
    <property type="entry name" value="FERRICHROME IRON RECEPTOR-RELATED"/>
    <property type="match status" value="1"/>
</dbReference>
<keyword evidence="3 14" id="KW-0813">Transport</keyword>
<dbReference type="FunFam" id="2.170.130.10:FF:000001">
    <property type="entry name" value="Catecholate siderophore TonB-dependent receptor"/>
    <property type="match status" value="1"/>
</dbReference>
<reference evidence="19 20" key="1">
    <citation type="submission" date="2018-10" db="EMBL/GenBank/DDBJ databases">
        <title>Comamonadaceae CDC group NO-1 genome sequencing and assembly.</title>
        <authorList>
            <person name="Bernier A.-M."/>
            <person name="Bernard K."/>
        </authorList>
    </citation>
    <scope>NUCLEOTIDE SEQUENCE [LARGE SCALE GENOMIC DNA]</scope>
    <source>
        <strain evidence="19 20">NML180582</strain>
    </source>
</reference>
<evidence type="ECO:0000256" key="12">
    <source>
        <dbReference type="ARBA" id="ARBA00023170"/>
    </source>
</evidence>
<evidence type="ECO:0000256" key="15">
    <source>
        <dbReference type="PROSITE-ProRule" id="PRU10144"/>
    </source>
</evidence>
<dbReference type="InterPro" id="IPR000531">
    <property type="entry name" value="Beta-barrel_TonB"/>
</dbReference>
<proteinExistence type="inferred from homology"/>
<evidence type="ECO:0000256" key="5">
    <source>
        <dbReference type="ARBA" id="ARBA00022496"/>
    </source>
</evidence>
<keyword evidence="4 14" id="KW-1134">Transmembrane beta strand</keyword>
<dbReference type="InterPro" id="IPR039426">
    <property type="entry name" value="TonB-dep_rcpt-like"/>
</dbReference>
<keyword evidence="7" id="KW-0732">Signal</keyword>
<dbReference type="Pfam" id="PF07660">
    <property type="entry name" value="STN"/>
    <property type="match status" value="1"/>
</dbReference>
<organism evidence="19 20">
    <name type="scientific">Vandammella animalimorsus</name>
    <dbReference type="NCBI Taxonomy" id="2029117"/>
    <lineage>
        <taxon>Bacteria</taxon>
        <taxon>Pseudomonadati</taxon>
        <taxon>Pseudomonadota</taxon>
        <taxon>Betaproteobacteria</taxon>
        <taxon>Burkholderiales</taxon>
        <taxon>Comamonadaceae</taxon>
        <taxon>Vandammella</taxon>
    </lineage>
</organism>
<evidence type="ECO:0000313" key="20">
    <source>
        <dbReference type="Proteomes" id="UP000275180"/>
    </source>
</evidence>
<dbReference type="InterPro" id="IPR010917">
    <property type="entry name" value="TonB_rcpt_CS"/>
</dbReference>
<evidence type="ECO:0000256" key="10">
    <source>
        <dbReference type="ARBA" id="ARBA00023077"/>
    </source>
</evidence>
<dbReference type="SUPFAM" id="SSF56935">
    <property type="entry name" value="Porins"/>
    <property type="match status" value="1"/>
</dbReference>
<dbReference type="OrthoDB" id="127311at2"/>
<dbReference type="Proteomes" id="UP000275180">
    <property type="component" value="Unassembled WGS sequence"/>
</dbReference>
<comment type="similarity">
    <text evidence="2 14 16">Belongs to the TonB-dependent receptor family.</text>
</comment>
<dbReference type="InterPro" id="IPR036942">
    <property type="entry name" value="Beta-barrel_TonB_sf"/>
</dbReference>
<dbReference type="GO" id="GO:0038023">
    <property type="term" value="F:signaling receptor activity"/>
    <property type="evidence" value="ECO:0007669"/>
    <property type="project" value="InterPro"/>
</dbReference>
<keyword evidence="9" id="KW-0406">Ion transport</keyword>
<evidence type="ECO:0000256" key="8">
    <source>
        <dbReference type="ARBA" id="ARBA00023004"/>
    </source>
</evidence>
<evidence type="ECO:0000256" key="11">
    <source>
        <dbReference type="ARBA" id="ARBA00023136"/>
    </source>
</evidence>
<keyword evidence="10 16" id="KW-0798">TonB box</keyword>
<dbReference type="InterPro" id="IPR011662">
    <property type="entry name" value="Secretin/TonB_short_N"/>
</dbReference>
<evidence type="ECO:0000256" key="17">
    <source>
        <dbReference type="SAM" id="MobiDB-lite"/>
    </source>
</evidence>
<dbReference type="Gene3D" id="2.40.170.20">
    <property type="entry name" value="TonB-dependent receptor, beta-barrel domain"/>
    <property type="match status" value="1"/>
</dbReference>
<feature type="domain" description="Secretin/TonB short N-terminal" evidence="18">
    <location>
        <begin position="110"/>
        <end position="161"/>
    </location>
</feature>
<dbReference type="InterPro" id="IPR012910">
    <property type="entry name" value="Plug_dom"/>
</dbReference>
<dbReference type="PROSITE" id="PS52016">
    <property type="entry name" value="TONB_DEPENDENT_REC_3"/>
    <property type="match status" value="1"/>
</dbReference>
<accession>A0A3M6RII4</accession>
<evidence type="ECO:0000256" key="16">
    <source>
        <dbReference type="RuleBase" id="RU003357"/>
    </source>
</evidence>
<comment type="caution">
    <text evidence="19">The sequence shown here is derived from an EMBL/GenBank/DDBJ whole genome shotgun (WGS) entry which is preliminary data.</text>
</comment>
<dbReference type="PANTHER" id="PTHR32552:SF68">
    <property type="entry name" value="FERRICHROME OUTER MEMBRANE TRANSPORTER_PHAGE RECEPTOR"/>
    <property type="match status" value="1"/>
</dbReference>
<dbReference type="GO" id="GO:0009279">
    <property type="term" value="C:cell outer membrane"/>
    <property type="evidence" value="ECO:0007669"/>
    <property type="project" value="UniProtKB-SubCell"/>
</dbReference>
<dbReference type="Pfam" id="PF00593">
    <property type="entry name" value="TonB_dep_Rec_b-barrel"/>
    <property type="match status" value="1"/>
</dbReference>
<feature type="region of interest" description="Disordered" evidence="17">
    <location>
        <begin position="689"/>
        <end position="708"/>
    </location>
</feature>
<evidence type="ECO:0000256" key="1">
    <source>
        <dbReference type="ARBA" id="ARBA00004571"/>
    </source>
</evidence>
<feature type="short sequence motif" description="TonB C-terminal box" evidence="15">
    <location>
        <begin position="829"/>
        <end position="846"/>
    </location>
</feature>